<sequence>MIVANKKNTVNGNNALAPEYVPSRGINDHKYKDLKQSKKDHKKINKQKQIRSKTSVLRNIILAFTVCITLVYRYSLIYNMEKDILDIKKQISKVNAENENLRIGLLMFNNIESIERNAIDNLNMIPKSRANAVYANLEKNNFNEITKVKDKSNESVLAKIKKILF</sequence>
<dbReference type="EMBL" id="JAPQER010000002">
    <property type="protein sequence ID" value="MCY6483712.1"/>
    <property type="molecule type" value="Genomic_DNA"/>
</dbReference>
<evidence type="ECO:0000256" key="1">
    <source>
        <dbReference type="SAM" id="Phobius"/>
    </source>
</evidence>
<proteinExistence type="predicted"/>
<feature type="transmembrane region" description="Helical" evidence="1">
    <location>
        <begin position="56"/>
        <end position="75"/>
    </location>
</feature>
<organism evidence="2 3">
    <name type="scientific">Clostridium aestuarii</name>
    <dbReference type="NCBI Taxonomy" id="338193"/>
    <lineage>
        <taxon>Bacteria</taxon>
        <taxon>Bacillati</taxon>
        <taxon>Bacillota</taxon>
        <taxon>Clostridia</taxon>
        <taxon>Eubacteriales</taxon>
        <taxon>Clostridiaceae</taxon>
        <taxon>Clostridium</taxon>
    </lineage>
</organism>
<evidence type="ECO:0008006" key="4">
    <source>
        <dbReference type="Google" id="ProtNLM"/>
    </source>
</evidence>
<name>A0ABT4CZA2_9CLOT</name>
<gene>
    <name evidence="2" type="ORF">OW763_05035</name>
</gene>
<dbReference type="Proteomes" id="UP001078443">
    <property type="component" value="Unassembled WGS sequence"/>
</dbReference>
<keyword evidence="1" id="KW-1133">Transmembrane helix</keyword>
<reference evidence="2" key="1">
    <citation type="submission" date="2022-12" db="EMBL/GenBank/DDBJ databases">
        <authorList>
            <person name="Wang J."/>
        </authorList>
    </citation>
    <scope>NUCLEOTIDE SEQUENCE</scope>
    <source>
        <strain evidence="2">HY-45-18</strain>
    </source>
</reference>
<accession>A0ABT4CZA2</accession>
<comment type="caution">
    <text evidence="2">The sequence shown here is derived from an EMBL/GenBank/DDBJ whole genome shotgun (WGS) entry which is preliminary data.</text>
</comment>
<protein>
    <recommendedName>
        <fullName evidence="4">Cell division protein FtsL</fullName>
    </recommendedName>
</protein>
<keyword evidence="1" id="KW-0812">Transmembrane</keyword>
<keyword evidence="3" id="KW-1185">Reference proteome</keyword>
<evidence type="ECO:0000313" key="3">
    <source>
        <dbReference type="Proteomes" id="UP001078443"/>
    </source>
</evidence>
<dbReference type="RefSeq" id="WP_268039987.1">
    <property type="nucleotide sequence ID" value="NZ_JAPQER010000002.1"/>
</dbReference>
<evidence type="ECO:0000313" key="2">
    <source>
        <dbReference type="EMBL" id="MCY6483712.1"/>
    </source>
</evidence>
<keyword evidence="1" id="KW-0472">Membrane</keyword>